<evidence type="ECO:0000313" key="3">
    <source>
        <dbReference type="EMBL" id="CAF1499923.1"/>
    </source>
</evidence>
<evidence type="ECO:0000313" key="2">
    <source>
        <dbReference type="EMBL" id="CAF1469663.1"/>
    </source>
</evidence>
<proteinExistence type="predicted"/>
<dbReference type="OrthoDB" id="10020417at2759"/>
<name>A0A815R0A3_9BILA</name>
<dbReference type="Proteomes" id="UP000663882">
    <property type="component" value="Unassembled WGS sequence"/>
</dbReference>
<dbReference type="EMBL" id="CAJNOT010007025">
    <property type="protein sequence ID" value="CAF1499923.1"/>
    <property type="molecule type" value="Genomic_DNA"/>
</dbReference>
<evidence type="ECO:0000313" key="1">
    <source>
        <dbReference type="EMBL" id="CAF1421245.1"/>
    </source>
</evidence>
<dbReference type="EMBL" id="CAJNOU010005187">
    <property type="protein sequence ID" value="CAF1469663.1"/>
    <property type="molecule type" value="Genomic_DNA"/>
</dbReference>
<organism evidence="2 4">
    <name type="scientific">Rotaria sordida</name>
    <dbReference type="NCBI Taxonomy" id="392033"/>
    <lineage>
        <taxon>Eukaryota</taxon>
        <taxon>Metazoa</taxon>
        <taxon>Spiralia</taxon>
        <taxon>Gnathifera</taxon>
        <taxon>Rotifera</taxon>
        <taxon>Eurotatoria</taxon>
        <taxon>Bdelloidea</taxon>
        <taxon>Philodinida</taxon>
        <taxon>Philodinidae</taxon>
        <taxon>Rotaria</taxon>
    </lineage>
</organism>
<protein>
    <submittedName>
        <fullName evidence="2">Uncharacterized protein</fullName>
    </submittedName>
</protein>
<dbReference type="Proteomes" id="UP000663889">
    <property type="component" value="Unassembled WGS sequence"/>
</dbReference>
<sequence>MSQKEQVTSKTDEFQFIAAKDDPKMPLRVRNLLATIGNERILKIQLGRTPVQGLIVKVLNFLSDSKFSEKQLELGYDEIYHNYLLITIQNSTGPEVLRHILGNARHHVVASTVLKLEKTQRVVLGYPMIPDDLIDVYDIPLTPNKLLTLNQLISMASNVDKNFYKYDAANNNMCQTFVENIIEINHLMPNIHDQATLNALKPIDSKALIASLGSRSNLVKAATDLGRELDKLVFDHKIRWKKSPPKDFASLPKVSGADSESIYTMYNGILLLEQNARGLLNVASPIK</sequence>
<dbReference type="AlphaFoldDB" id="A0A815R0A3"/>
<dbReference type="EMBL" id="CAJNOO010005505">
    <property type="protein sequence ID" value="CAF1421245.1"/>
    <property type="molecule type" value="Genomic_DNA"/>
</dbReference>
<dbReference type="Proteomes" id="UP000663864">
    <property type="component" value="Unassembled WGS sequence"/>
</dbReference>
<evidence type="ECO:0000313" key="4">
    <source>
        <dbReference type="Proteomes" id="UP000663889"/>
    </source>
</evidence>
<comment type="caution">
    <text evidence="2">The sequence shown here is derived from an EMBL/GenBank/DDBJ whole genome shotgun (WGS) entry which is preliminary data.</text>
</comment>
<accession>A0A815R0A3</accession>
<gene>
    <name evidence="1" type="ORF">RFH988_LOCUS35591</name>
    <name evidence="2" type="ORF">SEV965_LOCUS34583</name>
    <name evidence="3" type="ORF">ZHD862_LOCUS37394</name>
</gene>
<reference evidence="2" key="1">
    <citation type="submission" date="2021-02" db="EMBL/GenBank/DDBJ databases">
        <authorList>
            <person name="Nowell W R."/>
        </authorList>
    </citation>
    <scope>NUCLEOTIDE SEQUENCE</scope>
</reference>